<proteinExistence type="predicted"/>
<name>A0A654E0F2_SPHMU</name>
<accession>A0A654E0F2</accession>
<evidence type="ECO:0000313" key="2">
    <source>
        <dbReference type="Proteomes" id="UP000432350"/>
    </source>
</evidence>
<gene>
    <name evidence="1" type="ORF">SPHINGO8BC_90452</name>
</gene>
<organism evidence="1 2">
    <name type="scientific">Sphingobacterium multivorum</name>
    <dbReference type="NCBI Taxonomy" id="28454"/>
    <lineage>
        <taxon>Bacteria</taxon>
        <taxon>Pseudomonadati</taxon>
        <taxon>Bacteroidota</taxon>
        <taxon>Sphingobacteriia</taxon>
        <taxon>Sphingobacteriales</taxon>
        <taxon>Sphingobacteriaceae</taxon>
        <taxon>Sphingobacterium</taxon>
    </lineage>
</organism>
<dbReference type="EMBL" id="CABWMV010000028">
    <property type="protein sequence ID" value="VXD08325.1"/>
    <property type="molecule type" value="Genomic_DNA"/>
</dbReference>
<protein>
    <submittedName>
        <fullName evidence="1">Uncharacterized protein</fullName>
    </submittedName>
</protein>
<sequence>MGILPQLKMNSTNLKKANQVILRVFITNNISNFTANYWRINHVWF</sequence>
<dbReference type="AlphaFoldDB" id="A0A654E0F2"/>
<evidence type="ECO:0000313" key="1">
    <source>
        <dbReference type="EMBL" id="VXD08325.1"/>
    </source>
</evidence>
<dbReference type="Proteomes" id="UP000432350">
    <property type="component" value="Unassembled WGS sequence"/>
</dbReference>
<reference evidence="1 2" key="1">
    <citation type="submission" date="2019-10" db="EMBL/GenBank/DDBJ databases">
        <authorList>
            <person name="Karimi E."/>
        </authorList>
    </citation>
    <scope>NUCLEOTIDE SEQUENCE [LARGE SCALE GENOMIC DNA]</scope>
    <source>
        <strain evidence="1">Sphingobacterium sp. 8BC</strain>
    </source>
</reference>